<organism evidence="3">
    <name type="scientific">Candidatus Kentrum sp. FW</name>
    <dbReference type="NCBI Taxonomy" id="2126338"/>
    <lineage>
        <taxon>Bacteria</taxon>
        <taxon>Pseudomonadati</taxon>
        <taxon>Pseudomonadota</taxon>
        <taxon>Gammaproteobacteria</taxon>
        <taxon>Candidatus Kentrum</taxon>
    </lineage>
</organism>
<dbReference type="Pfam" id="PF03797">
    <property type="entry name" value="Autotransporter"/>
    <property type="match status" value="1"/>
</dbReference>
<dbReference type="EMBL" id="CAADFD010000168">
    <property type="protein sequence ID" value="VFJ69613.1"/>
    <property type="molecule type" value="Genomic_DNA"/>
</dbReference>
<dbReference type="Gene3D" id="2.40.128.130">
    <property type="entry name" value="Autotransporter beta-domain"/>
    <property type="match status" value="1"/>
</dbReference>
<accession>A0A450TP21</accession>
<dbReference type="InterPro" id="IPR005546">
    <property type="entry name" value="Autotransporte_beta"/>
</dbReference>
<evidence type="ECO:0000259" key="2">
    <source>
        <dbReference type="PROSITE" id="PS51208"/>
    </source>
</evidence>
<gene>
    <name evidence="3" type="ORF">BECKFW1821B_GA0114236_11685</name>
</gene>
<evidence type="ECO:0000313" key="3">
    <source>
        <dbReference type="EMBL" id="VFJ69613.1"/>
    </source>
</evidence>
<dbReference type="NCBIfam" id="TIGR01414">
    <property type="entry name" value="autotrans_barl"/>
    <property type="match status" value="1"/>
</dbReference>
<name>A0A450TP21_9GAMM</name>
<dbReference type="InterPro" id="IPR006315">
    <property type="entry name" value="OM_autotransptr_brl_dom"/>
</dbReference>
<proteinExistence type="predicted"/>
<feature type="chain" id="PRO_5019379291" evidence="1">
    <location>
        <begin position="35"/>
        <end position="892"/>
    </location>
</feature>
<dbReference type="AlphaFoldDB" id="A0A450TP21"/>
<feature type="signal peptide" evidence="1">
    <location>
        <begin position="1"/>
        <end position="34"/>
    </location>
</feature>
<dbReference type="SUPFAM" id="SSF103515">
    <property type="entry name" value="Autotransporter"/>
    <property type="match status" value="1"/>
</dbReference>
<dbReference type="InterPro" id="IPR036709">
    <property type="entry name" value="Autotransporte_beta_dom_sf"/>
</dbReference>
<dbReference type="PROSITE" id="PS51208">
    <property type="entry name" value="AUTOTRANSPORTER"/>
    <property type="match status" value="1"/>
</dbReference>
<protein>
    <submittedName>
        <fullName evidence="3">Outer membrane autotransporter barrel domain-containing protein</fullName>
    </submittedName>
</protein>
<dbReference type="GO" id="GO:0019867">
    <property type="term" value="C:outer membrane"/>
    <property type="evidence" value="ECO:0007669"/>
    <property type="project" value="InterPro"/>
</dbReference>
<reference evidence="3" key="1">
    <citation type="submission" date="2019-02" db="EMBL/GenBank/DDBJ databases">
        <authorList>
            <person name="Gruber-Vodicka R. H."/>
            <person name="Seah K. B. B."/>
        </authorList>
    </citation>
    <scope>NUCLEOTIDE SEQUENCE</scope>
    <source>
        <strain evidence="3">BECK_BZ106</strain>
    </source>
</reference>
<evidence type="ECO:0000256" key="1">
    <source>
        <dbReference type="SAM" id="SignalP"/>
    </source>
</evidence>
<feature type="domain" description="Autotransporter" evidence="2">
    <location>
        <begin position="610"/>
        <end position="892"/>
    </location>
</feature>
<dbReference type="SMART" id="SM00869">
    <property type="entry name" value="Autotransporter"/>
    <property type="match status" value="1"/>
</dbReference>
<keyword evidence="1" id="KW-0732">Signal</keyword>
<sequence>MRKNQEFNRSKLSKAIALACFGVASVSMSGGVYAACDQGTLTASQTNQTCTIADGKDLTLSNNYSITDSANDALIVTSQKTVGTVTVNAGSTISASANGKSGINVIGAATPVTKITKLINAGTITASGTGTGSHGVSLNTATDAHLAEIGDLTNSGTISATGTAATDHAIYLYAKTTTGSAKISGTLTNTGTISSAGGNAIHLESDGTGLAQIVGGVANSGTISAPKGKGIVVTATAAAATGPSIIGGITNEAGATITGKTHGIHVGDHVNLAAVLGSAGIINRGTIEATDTAATSFAIELDDSSTSPISVLGSSAKIKGGVQAKAAAFTVGSATETTAFTSEGTFDTSTFVIETKGTLTLGHNVTLGGTTATAFDNKGILKLTKVVELTANANASSGYTQAADATLVSVVTDKTNYGQLKIVDGTGGDVALSNAKIQVEGGVLKKGDTLDVILGSATGTLTEAGTPTVTTTNPLLELSVAKTVGTNGKITVTVDNVKTFAQVASTSAGGNDMDSSGIMAALDTIYTAEANAPTTNAVPAKMQAIMDKLLISGSGTAGSTKMGQSIAQLTPAMSGAIANVSITAANGIVGAINNRMDSVASVGSGFSSGDFGETGSWWLKPFGSFGEQDKENGIAGYDLDSRGLAMGYDTDLNNQWRVGVAGAYTRTDVDGNSSTAKQNVDIDTYQANVYGIMKLGADSRLNLQAGIGTSDYDGTRNITFMNEVNKSDYDSTHFTAGATYEKDFPMSQSSLIRANVFADYAYVDVDGYTETTTSATSNTLLKISSQDQDSMIVGVGGAYKVKPSAEGVFSLRAALGYDLLSDKSSVRAQFAGDTNNTSFTTTGIDDEPFLFRGGLGYEHKTSENMSIDARYDAELRSGFDNHAFSVKLKYNY</sequence>